<evidence type="ECO:0000313" key="4">
    <source>
        <dbReference type="EMBL" id="KAF2747280.1"/>
    </source>
</evidence>
<evidence type="ECO:0000256" key="1">
    <source>
        <dbReference type="SAM" id="Coils"/>
    </source>
</evidence>
<feature type="region of interest" description="Disordered" evidence="2">
    <location>
        <begin position="1"/>
        <end position="25"/>
    </location>
</feature>
<dbReference type="Proteomes" id="UP000799440">
    <property type="component" value="Unassembled WGS sequence"/>
</dbReference>
<name>A0A6A6VCH0_9PLEO</name>
<evidence type="ECO:0000259" key="3">
    <source>
        <dbReference type="PROSITE" id="PS50879"/>
    </source>
</evidence>
<dbReference type="InterPro" id="IPR002156">
    <property type="entry name" value="RNaseH_domain"/>
</dbReference>
<dbReference type="PROSITE" id="PS50879">
    <property type="entry name" value="RNASE_H_1"/>
    <property type="match status" value="1"/>
</dbReference>
<protein>
    <recommendedName>
        <fullName evidence="3">RNase H type-1 domain-containing protein</fullName>
    </recommendedName>
</protein>
<keyword evidence="1" id="KW-0175">Coiled coil</keyword>
<accession>A0A6A6VCH0</accession>
<sequence>MGRKSRAGKRNREVQTLTAQRPPRGWKRQRLREIGIEEEYQIAMCTPIEPGDIKSITPANVRSLLFPKYLRTPRGTVPTFPGRLEIFPAMEAIEAAYGEHTSEKYDTGRLVFWTDGGASRGAAVVYRLTLALAAACQLAMNHPGRFKSVAIYTDNTNVLHHLKHPLRTQSQNYLWRKAKLLRTLGPELSLHWVPAHSKVPGNELADRVATYAARYVYDIDDEIVEISPDSGSDAALNGSEAKLPAEVGAKSKTISQLEEFSKFRNREVDGLKATGTELKRKIRDRQNQIQILETQVGDLEEEVTLLKTKLSEAEEREADLMKDISNEGRKVKTGYSGSEPGRVKGAISGTTIVLWNTCLHHPEDLTCSGIFFKG</sequence>
<proteinExistence type="predicted"/>
<dbReference type="GO" id="GO:0004523">
    <property type="term" value="F:RNA-DNA hybrid ribonuclease activity"/>
    <property type="evidence" value="ECO:0007669"/>
    <property type="project" value="InterPro"/>
</dbReference>
<dbReference type="SUPFAM" id="SSF53098">
    <property type="entry name" value="Ribonuclease H-like"/>
    <property type="match status" value="1"/>
</dbReference>
<feature type="domain" description="RNase H type-1" evidence="3">
    <location>
        <begin position="106"/>
        <end position="214"/>
    </location>
</feature>
<organism evidence="4 5">
    <name type="scientific">Sporormia fimetaria CBS 119925</name>
    <dbReference type="NCBI Taxonomy" id="1340428"/>
    <lineage>
        <taxon>Eukaryota</taxon>
        <taxon>Fungi</taxon>
        <taxon>Dikarya</taxon>
        <taxon>Ascomycota</taxon>
        <taxon>Pezizomycotina</taxon>
        <taxon>Dothideomycetes</taxon>
        <taxon>Pleosporomycetidae</taxon>
        <taxon>Pleosporales</taxon>
        <taxon>Sporormiaceae</taxon>
        <taxon>Sporormia</taxon>
    </lineage>
</organism>
<dbReference type="Gene3D" id="3.30.420.10">
    <property type="entry name" value="Ribonuclease H-like superfamily/Ribonuclease H"/>
    <property type="match status" value="1"/>
</dbReference>
<dbReference type="InterPro" id="IPR036397">
    <property type="entry name" value="RNaseH_sf"/>
</dbReference>
<dbReference type="AlphaFoldDB" id="A0A6A6VCH0"/>
<feature type="coiled-coil region" evidence="1">
    <location>
        <begin position="275"/>
        <end position="323"/>
    </location>
</feature>
<gene>
    <name evidence="4" type="ORF">M011DRAFT_458561</name>
</gene>
<evidence type="ECO:0000256" key="2">
    <source>
        <dbReference type="SAM" id="MobiDB-lite"/>
    </source>
</evidence>
<dbReference type="GO" id="GO:0003676">
    <property type="term" value="F:nucleic acid binding"/>
    <property type="evidence" value="ECO:0007669"/>
    <property type="project" value="InterPro"/>
</dbReference>
<dbReference type="Gene3D" id="1.10.287.1490">
    <property type="match status" value="1"/>
</dbReference>
<dbReference type="Pfam" id="PF00075">
    <property type="entry name" value="RNase_H"/>
    <property type="match status" value="1"/>
</dbReference>
<evidence type="ECO:0000313" key="5">
    <source>
        <dbReference type="Proteomes" id="UP000799440"/>
    </source>
</evidence>
<dbReference type="EMBL" id="MU006573">
    <property type="protein sequence ID" value="KAF2747280.1"/>
    <property type="molecule type" value="Genomic_DNA"/>
</dbReference>
<reference evidence="4" key="1">
    <citation type="journal article" date="2020" name="Stud. Mycol.">
        <title>101 Dothideomycetes genomes: a test case for predicting lifestyles and emergence of pathogens.</title>
        <authorList>
            <person name="Haridas S."/>
            <person name="Albert R."/>
            <person name="Binder M."/>
            <person name="Bloem J."/>
            <person name="Labutti K."/>
            <person name="Salamov A."/>
            <person name="Andreopoulos B."/>
            <person name="Baker S."/>
            <person name="Barry K."/>
            <person name="Bills G."/>
            <person name="Bluhm B."/>
            <person name="Cannon C."/>
            <person name="Castanera R."/>
            <person name="Culley D."/>
            <person name="Daum C."/>
            <person name="Ezra D."/>
            <person name="Gonzalez J."/>
            <person name="Henrissat B."/>
            <person name="Kuo A."/>
            <person name="Liang C."/>
            <person name="Lipzen A."/>
            <person name="Lutzoni F."/>
            <person name="Magnuson J."/>
            <person name="Mondo S."/>
            <person name="Nolan M."/>
            <person name="Ohm R."/>
            <person name="Pangilinan J."/>
            <person name="Park H.-J."/>
            <person name="Ramirez L."/>
            <person name="Alfaro M."/>
            <person name="Sun H."/>
            <person name="Tritt A."/>
            <person name="Yoshinaga Y."/>
            <person name="Zwiers L.-H."/>
            <person name="Turgeon B."/>
            <person name="Goodwin S."/>
            <person name="Spatafora J."/>
            <person name="Crous P."/>
            <person name="Grigoriev I."/>
        </authorList>
    </citation>
    <scope>NUCLEOTIDE SEQUENCE</scope>
    <source>
        <strain evidence="4">CBS 119925</strain>
    </source>
</reference>
<dbReference type="OrthoDB" id="3797754at2759"/>
<dbReference type="InterPro" id="IPR012337">
    <property type="entry name" value="RNaseH-like_sf"/>
</dbReference>
<keyword evidence="5" id="KW-1185">Reference proteome</keyword>